<dbReference type="AlphaFoldDB" id="A0A412AZ62"/>
<keyword evidence="1" id="KW-1133">Transmembrane helix</keyword>
<dbReference type="Proteomes" id="UP000283738">
    <property type="component" value="Unassembled WGS sequence"/>
</dbReference>
<feature type="transmembrane region" description="Helical" evidence="1">
    <location>
        <begin position="5"/>
        <end position="23"/>
    </location>
</feature>
<protein>
    <submittedName>
        <fullName evidence="2">Uncharacterized protein</fullName>
    </submittedName>
</protein>
<dbReference type="EMBL" id="QRTF01000070">
    <property type="protein sequence ID" value="RGQ42485.1"/>
    <property type="molecule type" value="Genomic_DNA"/>
</dbReference>
<dbReference type="InterPro" id="IPR029058">
    <property type="entry name" value="AB_hydrolase_fold"/>
</dbReference>
<reference evidence="2 3" key="1">
    <citation type="submission" date="2018-08" db="EMBL/GenBank/DDBJ databases">
        <title>A genome reference for cultivated species of the human gut microbiota.</title>
        <authorList>
            <person name="Zou Y."/>
            <person name="Xue W."/>
            <person name="Luo G."/>
        </authorList>
    </citation>
    <scope>NUCLEOTIDE SEQUENCE [LARGE SCALE GENOMIC DNA]</scope>
    <source>
        <strain evidence="2 3">AF28-15</strain>
    </source>
</reference>
<feature type="transmembrane region" description="Helical" evidence="1">
    <location>
        <begin position="56"/>
        <end position="79"/>
    </location>
</feature>
<evidence type="ECO:0000313" key="2">
    <source>
        <dbReference type="EMBL" id="RGQ42485.1"/>
    </source>
</evidence>
<gene>
    <name evidence="2" type="ORF">DWY96_17255</name>
</gene>
<name>A0A412AZ62_9FIRM</name>
<feature type="transmembrane region" description="Helical" evidence="1">
    <location>
        <begin position="91"/>
        <end position="111"/>
    </location>
</feature>
<dbReference type="SUPFAM" id="SSF53474">
    <property type="entry name" value="alpha/beta-Hydrolases"/>
    <property type="match status" value="1"/>
</dbReference>
<organism evidence="2 3">
    <name type="scientific">Roseburia inulinivorans</name>
    <dbReference type="NCBI Taxonomy" id="360807"/>
    <lineage>
        <taxon>Bacteria</taxon>
        <taxon>Bacillati</taxon>
        <taxon>Bacillota</taxon>
        <taxon>Clostridia</taxon>
        <taxon>Lachnospirales</taxon>
        <taxon>Lachnospiraceae</taxon>
        <taxon>Roseburia</taxon>
    </lineage>
</organism>
<proteinExistence type="predicted"/>
<dbReference type="RefSeq" id="WP_118112173.1">
    <property type="nucleotide sequence ID" value="NZ_QRTF01000070.1"/>
</dbReference>
<accession>A0A412AZ62</accession>
<comment type="caution">
    <text evidence="2">The sequence shown here is derived from an EMBL/GenBank/DDBJ whole genome shotgun (WGS) entry which is preliminary data.</text>
</comment>
<keyword evidence="1" id="KW-0472">Membrane</keyword>
<sequence>MTNFIYIFMIITLICIGAGIKAFNSEDSDTKTTIKNIPNGIKKVLLIGTNVQKTDITILIGTIIYLMFTIGVICIYVFASHETKVELQYKLCVAFLVMLFLETFIVVSVSYREKKTQNKAMNIHETIYISHAEKEIECDMFSKYIILSNKRWKDAKGTVYIFPATLFHEMDADGNIFRETEKGIEYLSNIGAYKSLAEQLVDGGYQTVRFETKNIADRSMSLEELLNKLVDVINNIQSVTGKYPIYLIGHNSTCNILLLLQKKIKTQGMILLFGGGETGKQGIIFRCRLDRFGRIKRVRQREVEREYEKAESLIKENNVVMAYGELFNMESEFWISILAEIEKPILCISAEADWNYNGEEIAQHVQNENVKFKILPDVDATMRLGFRNHLAANNLTYMGYLNRKGVTKPEDGKDIPCYAEDIGKCIMEYMEHLQ</sequence>
<dbReference type="Gene3D" id="3.40.50.1820">
    <property type="entry name" value="alpha/beta hydrolase"/>
    <property type="match status" value="1"/>
</dbReference>
<evidence type="ECO:0000313" key="3">
    <source>
        <dbReference type="Proteomes" id="UP000283738"/>
    </source>
</evidence>
<evidence type="ECO:0000256" key="1">
    <source>
        <dbReference type="SAM" id="Phobius"/>
    </source>
</evidence>
<keyword evidence="1" id="KW-0812">Transmembrane</keyword>